<organism evidence="1 2">
    <name type="scientific">Bellilinea caldifistulae</name>
    <dbReference type="NCBI Taxonomy" id="360411"/>
    <lineage>
        <taxon>Bacteria</taxon>
        <taxon>Bacillati</taxon>
        <taxon>Chloroflexota</taxon>
        <taxon>Anaerolineae</taxon>
        <taxon>Anaerolineales</taxon>
        <taxon>Anaerolineaceae</taxon>
        <taxon>Bellilinea</taxon>
    </lineage>
</organism>
<name>A0A0P6X3W7_9CHLR</name>
<keyword evidence="2" id="KW-1185">Reference proteome</keyword>
<reference evidence="1 2" key="1">
    <citation type="submission" date="2015-07" db="EMBL/GenBank/DDBJ databases">
        <title>Draft genome of Bellilinea caldifistulae DSM 17877.</title>
        <authorList>
            <person name="Hemp J."/>
            <person name="Ward L.M."/>
            <person name="Pace L.A."/>
            <person name="Fischer W.W."/>
        </authorList>
    </citation>
    <scope>NUCLEOTIDE SEQUENCE [LARGE SCALE GENOMIC DNA]</scope>
    <source>
        <strain evidence="1 2">GOMI-1</strain>
    </source>
</reference>
<dbReference type="Proteomes" id="UP000050514">
    <property type="component" value="Unassembled WGS sequence"/>
</dbReference>
<dbReference type="EMBL" id="LGHJ01000017">
    <property type="protein sequence ID" value="KPL74536.1"/>
    <property type="molecule type" value="Genomic_DNA"/>
</dbReference>
<sequence length="114" mass="12831">MTIWERIYNALAPLGLPMAAGAMIVDSESERPDTYLVYFLVSSPPVQHADDNETLRSYLVQVSVYSRNGLKNLPDIAGAMKTAGFTQGARRELPYNPETRHYGLAMDFNYLEEE</sequence>
<dbReference type="RefSeq" id="WP_061918826.1">
    <property type="nucleotide sequence ID" value="NZ_DF967971.1"/>
</dbReference>
<dbReference type="AlphaFoldDB" id="A0A0P6X3W7"/>
<dbReference type="STRING" id="360411.AC812_12125"/>
<evidence type="ECO:0008006" key="3">
    <source>
        <dbReference type="Google" id="ProtNLM"/>
    </source>
</evidence>
<protein>
    <recommendedName>
        <fullName evidence="3">DUF3168 domain-containing protein</fullName>
    </recommendedName>
</protein>
<gene>
    <name evidence="1" type="ORF">AC812_12125</name>
</gene>
<proteinExistence type="predicted"/>
<accession>A0A0P6X3W7</accession>
<evidence type="ECO:0000313" key="2">
    <source>
        <dbReference type="Proteomes" id="UP000050514"/>
    </source>
</evidence>
<evidence type="ECO:0000313" key="1">
    <source>
        <dbReference type="EMBL" id="KPL74536.1"/>
    </source>
</evidence>
<comment type="caution">
    <text evidence="1">The sequence shown here is derived from an EMBL/GenBank/DDBJ whole genome shotgun (WGS) entry which is preliminary data.</text>
</comment>